<dbReference type="CDD" id="cd01822">
    <property type="entry name" value="Lysophospholipase_L1_like"/>
    <property type="match status" value="1"/>
</dbReference>
<dbReference type="eggNOG" id="COG2755">
    <property type="taxonomic scope" value="Bacteria"/>
</dbReference>
<dbReference type="PANTHER" id="PTHR30383">
    <property type="entry name" value="THIOESTERASE 1/PROTEASE 1/LYSOPHOSPHOLIPASE L1"/>
    <property type="match status" value="1"/>
</dbReference>
<dbReference type="GO" id="GO:0004064">
    <property type="term" value="F:arylesterase activity"/>
    <property type="evidence" value="ECO:0007669"/>
    <property type="project" value="UniProtKB-EC"/>
</dbReference>
<keyword evidence="1" id="KW-0732">Signal</keyword>
<evidence type="ECO:0000313" key="4">
    <source>
        <dbReference type="Proteomes" id="UP000004699"/>
    </source>
</evidence>
<feature type="chain" id="PRO_5002875934" evidence="1">
    <location>
        <begin position="27"/>
        <end position="217"/>
    </location>
</feature>
<sequence>MRAFLRTVLRPLLLGGLFLAAMANTAADDRPVLLLLGDSISAAYGMDLEQGWASLLQQRLNTEGYSLRVANASISGETTAGGRRRIEQLLVKHRPALVIVELGGNDALRGYPITQLRNNLRDMVTKSQNAGAAVLLLAMEAPPNFGARYTSAFRDSFSKVAAQTDARVSDFMLEGIALEAGMMQADGIHPTISAQPRLLDNVWSSLQPMLEPFATQP</sequence>
<dbReference type="GO" id="GO:0004622">
    <property type="term" value="F:phosphatidylcholine lysophospholipase activity"/>
    <property type="evidence" value="ECO:0007669"/>
    <property type="project" value="TreeGrafter"/>
</dbReference>
<dbReference type="OrthoDB" id="9786188at2"/>
<accession>B8KS85</accession>
<dbReference type="Pfam" id="PF13472">
    <property type="entry name" value="Lipase_GDSL_2"/>
    <property type="match status" value="1"/>
</dbReference>
<dbReference type="STRING" id="565045.NOR51B_1652"/>
<protein>
    <submittedName>
        <fullName evidence="3">Arylesterase</fullName>
        <ecNumber evidence="3">3.1.1.2</ecNumber>
    </submittedName>
</protein>
<dbReference type="PANTHER" id="PTHR30383:SF24">
    <property type="entry name" value="THIOESTERASE 1_PROTEASE 1_LYSOPHOSPHOLIPASE L1"/>
    <property type="match status" value="1"/>
</dbReference>
<dbReference type="InterPro" id="IPR013830">
    <property type="entry name" value="SGNH_hydro"/>
</dbReference>
<dbReference type="HOGENOM" id="CLU_051180_3_0_6"/>
<dbReference type="EC" id="3.1.1.2" evidence="3"/>
<evidence type="ECO:0000256" key="1">
    <source>
        <dbReference type="SAM" id="SignalP"/>
    </source>
</evidence>
<keyword evidence="4" id="KW-1185">Reference proteome</keyword>
<evidence type="ECO:0000259" key="2">
    <source>
        <dbReference type="Pfam" id="PF13472"/>
    </source>
</evidence>
<feature type="domain" description="SGNH hydrolase-type esterase" evidence="2">
    <location>
        <begin position="35"/>
        <end position="191"/>
    </location>
</feature>
<gene>
    <name evidence="3" type="ORF">NOR51B_1652</name>
</gene>
<dbReference type="AlphaFoldDB" id="B8KS85"/>
<feature type="signal peptide" evidence="1">
    <location>
        <begin position="1"/>
        <end position="26"/>
    </location>
</feature>
<dbReference type="Gene3D" id="3.40.50.1110">
    <property type="entry name" value="SGNH hydrolase"/>
    <property type="match status" value="1"/>
</dbReference>
<organism evidence="3 4">
    <name type="scientific">Luminiphilus syltensis NOR5-1B</name>
    <dbReference type="NCBI Taxonomy" id="565045"/>
    <lineage>
        <taxon>Bacteria</taxon>
        <taxon>Pseudomonadati</taxon>
        <taxon>Pseudomonadota</taxon>
        <taxon>Gammaproteobacteria</taxon>
        <taxon>Cellvibrionales</taxon>
        <taxon>Halieaceae</taxon>
        <taxon>Luminiphilus</taxon>
    </lineage>
</organism>
<proteinExistence type="predicted"/>
<keyword evidence="3" id="KW-0378">Hydrolase</keyword>
<dbReference type="Proteomes" id="UP000004699">
    <property type="component" value="Unassembled WGS sequence"/>
</dbReference>
<dbReference type="EMBL" id="DS999411">
    <property type="protein sequence ID" value="EED35705.1"/>
    <property type="molecule type" value="Genomic_DNA"/>
</dbReference>
<evidence type="ECO:0000313" key="3">
    <source>
        <dbReference type="EMBL" id="EED35705.1"/>
    </source>
</evidence>
<dbReference type="InterPro" id="IPR051532">
    <property type="entry name" value="Ester_Hydrolysis_Enzymes"/>
</dbReference>
<dbReference type="SUPFAM" id="SSF52266">
    <property type="entry name" value="SGNH hydrolase"/>
    <property type="match status" value="1"/>
</dbReference>
<dbReference type="RefSeq" id="WP_009020451.1">
    <property type="nucleotide sequence ID" value="NZ_DS999411.1"/>
</dbReference>
<reference evidence="4" key="1">
    <citation type="journal article" date="2013" name="BMC Microbiol.">
        <title>Taxonomy and evolution of bacteriochlorophyll a-containing members of the OM60/NOR5 clade of marine gammaproteobacteria: description of Luminiphilus syltensis gen. nov., sp. nov., reclassification of Haliea rubra as Pseudohaliea rubra gen. nov., comb. nov., and emendation of Chromatocurvus halotolerans.</title>
        <authorList>
            <person name="Spring S."/>
            <person name="Riedel T."/>
            <person name="Sproer C."/>
            <person name="Yan S."/>
            <person name="Harder J."/>
            <person name="Fuchs B.M."/>
        </authorList>
    </citation>
    <scope>NUCLEOTIDE SEQUENCE [LARGE SCALE GENOMIC DNA]</scope>
    <source>
        <strain evidence="4">NOR51-B</strain>
    </source>
</reference>
<name>B8KS85_9GAMM</name>
<dbReference type="InterPro" id="IPR036514">
    <property type="entry name" value="SGNH_hydro_sf"/>
</dbReference>